<keyword evidence="20" id="KW-1185">Reference proteome</keyword>
<comment type="subcellular location">
    <subcellularLocation>
        <location evidence="1">Cell membrane</location>
        <topology evidence="1">Lipid-anchor</topology>
        <topology evidence="1">GPI-anchor</topology>
    </subcellularLocation>
    <subcellularLocation>
        <location evidence="2">Secreted</location>
    </subcellularLocation>
</comment>
<evidence type="ECO:0000256" key="6">
    <source>
        <dbReference type="ARBA" id="ARBA00022617"/>
    </source>
</evidence>
<evidence type="ECO:0000256" key="8">
    <source>
        <dbReference type="ARBA" id="ARBA00022723"/>
    </source>
</evidence>
<evidence type="ECO:0000256" key="15">
    <source>
        <dbReference type="PROSITE-ProRule" id="PRU01356"/>
    </source>
</evidence>
<name>A0A9W8W8D4_9HYPO</name>
<accession>A0A9W8W8D4</accession>
<dbReference type="PROSITE" id="PS52012">
    <property type="entry name" value="CFEM"/>
    <property type="match status" value="1"/>
</dbReference>
<evidence type="ECO:0000313" key="19">
    <source>
        <dbReference type="EMBL" id="KAJ4315432.1"/>
    </source>
</evidence>
<keyword evidence="5" id="KW-0964">Secreted</keyword>
<reference evidence="19" key="1">
    <citation type="submission" date="2022-10" db="EMBL/GenBank/DDBJ databases">
        <title>Tapping the CABI collections for fungal endophytes: first genome assemblies for Collariella, Neodidymelliopsis, Ascochyta clinopodiicola, Didymella pomorum, Didymosphaeria variabile, Neocosmospora piperis and Neocucurbitaria cava.</title>
        <authorList>
            <person name="Hill R."/>
        </authorList>
    </citation>
    <scope>NUCLEOTIDE SEQUENCE</scope>
    <source>
        <strain evidence="19">IMI 366586</strain>
    </source>
</reference>
<evidence type="ECO:0000256" key="2">
    <source>
        <dbReference type="ARBA" id="ARBA00004613"/>
    </source>
</evidence>
<dbReference type="PANTHER" id="PTHR37928:SF2">
    <property type="entry name" value="GPI ANCHORED CFEM DOMAIN PROTEIN (AFU_ORTHOLOGUE AFUA_6G10580)"/>
    <property type="match status" value="1"/>
</dbReference>
<dbReference type="AlphaFoldDB" id="A0A9W8W8D4"/>
<keyword evidence="12 15" id="KW-1015">Disulfide bond</keyword>
<dbReference type="Proteomes" id="UP001140502">
    <property type="component" value="Unassembled WGS sequence"/>
</dbReference>
<keyword evidence="6 15" id="KW-0349">Heme</keyword>
<evidence type="ECO:0000256" key="10">
    <source>
        <dbReference type="ARBA" id="ARBA00023004"/>
    </source>
</evidence>
<dbReference type="GO" id="GO:0046872">
    <property type="term" value="F:metal ion binding"/>
    <property type="evidence" value="ECO:0007669"/>
    <property type="project" value="UniProtKB-UniRule"/>
</dbReference>
<evidence type="ECO:0000256" key="9">
    <source>
        <dbReference type="ARBA" id="ARBA00022729"/>
    </source>
</evidence>
<comment type="caution">
    <text evidence="15">Lacks conserved residue(s) required for the propagation of feature annotation.</text>
</comment>
<dbReference type="OrthoDB" id="3767534at2759"/>
<keyword evidence="4" id="KW-1003">Cell membrane</keyword>
<proteinExistence type="inferred from homology"/>
<evidence type="ECO:0000256" key="11">
    <source>
        <dbReference type="ARBA" id="ARBA00023136"/>
    </source>
</evidence>
<sequence length="157" mass="15507">MKAAFVVFAIAGLASAADKTMFDALPECSHECLTKSIKGSSNCKPEDSKCLCEVDNYRSIYSGAEACVLQACGAAKSVEDVLPAAAQFCYEVTGGATAPPVDESASAKATGSATKAAESTGTPGAAATSSTASPDGAAAMGSIGGFGMMVLGLLAAF</sequence>
<keyword evidence="11" id="KW-0472">Membrane</keyword>
<evidence type="ECO:0000256" key="14">
    <source>
        <dbReference type="ARBA" id="ARBA00023288"/>
    </source>
</evidence>
<evidence type="ECO:0000256" key="7">
    <source>
        <dbReference type="ARBA" id="ARBA00022622"/>
    </source>
</evidence>
<dbReference type="GO" id="GO:0098552">
    <property type="term" value="C:side of membrane"/>
    <property type="evidence" value="ECO:0007669"/>
    <property type="project" value="UniProtKB-KW"/>
</dbReference>
<feature type="chain" id="PRO_5040794390" description="CFEM domain-containing protein" evidence="17">
    <location>
        <begin position="17"/>
        <end position="157"/>
    </location>
</feature>
<gene>
    <name evidence="19" type="ORF">N0V84_008379</name>
</gene>
<evidence type="ECO:0000256" key="16">
    <source>
        <dbReference type="SAM" id="MobiDB-lite"/>
    </source>
</evidence>
<comment type="caution">
    <text evidence="19">The sequence shown here is derived from an EMBL/GenBank/DDBJ whole genome shotgun (WGS) entry which is preliminary data.</text>
</comment>
<keyword evidence="13" id="KW-0325">Glycoprotein</keyword>
<dbReference type="PANTHER" id="PTHR37928">
    <property type="entry name" value="CFEM DOMAIN PROTEIN (AFU_ORTHOLOGUE AFUA_6G14090)"/>
    <property type="match status" value="1"/>
</dbReference>
<feature type="domain" description="CFEM" evidence="18">
    <location>
        <begin position="1"/>
        <end position="116"/>
    </location>
</feature>
<dbReference type="InterPro" id="IPR051735">
    <property type="entry name" value="CFEM_domain"/>
</dbReference>
<dbReference type="EMBL" id="JAPEUR010000204">
    <property type="protein sequence ID" value="KAJ4315432.1"/>
    <property type="molecule type" value="Genomic_DNA"/>
</dbReference>
<dbReference type="GO" id="GO:0005576">
    <property type="term" value="C:extracellular region"/>
    <property type="evidence" value="ECO:0007669"/>
    <property type="project" value="UniProtKB-SubCell"/>
</dbReference>
<evidence type="ECO:0000256" key="13">
    <source>
        <dbReference type="ARBA" id="ARBA00023180"/>
    </source>
</evidence>
<evidence type="ECO:0000256" key="12">
    <source>
        <dbReference type="ARBA" id="ARBA00023157"/>
    </source>
</evidence>
<keyword evidence="7" id="KW-0336">GPI-anchor</keyword>
<evidence type="ECO:0000256" key="5">
    <source>
        <dbReference type="ARBA" id="ARBA00022525"/>
    </source>
</evidence>
<feature type="compositionally biased region" description="Low complexity" evidence="16">
    <location>
        <begin position="103"/>
        <end position="135"/>
    </location>
</feature>
<evidence type="ECO:0000313" key="20">
    <source>
        <dbReference type="Proteomes" id="UP001140502"/>
    </source>
</evidence>
<keyword evidence="8 15" id="KW-0479">Metal-binding</keyword>
<evidence type="ECO:0000256" key="4">
    <source>
        <dbReference type="ARBA" id="ARBA00022475"/>
    </source>
</evidence>
<evidence type="ECO:0000256" key="1">
    <source>
        <dbReference type="ARBA" id="ARBA00004609"/>
    </source>
</evidence>
<dbReference type="InterPro" id="IPR008427">
    <property type="entry name" value="Extracellular_membr_CFEM_dom"/>
</dbReference>
<dbReference type="SMART" id="SM00747">
    <property type="entry name" value="CFEM"/>
    <property type="match status" value="1"/>
</dbReference>
<feature type="signal peptide" evidence="17">
    <location>
        <begin position="1"/>
        <end position="16"/>
    </location>
</feature>
<evidence type="ECO:0000256" key="17">
    <source>
        <dbReference type="SAM" id="SignalP"/>
    </source>
</evidence>
<dbReference type="GO" id="GO:0005886">
    <property type="term" value="C:plasma membrane"/>
    <property type="evidence" value="ECO:0007669"/>
    <property type="project" value="UniProtKB-SubCell"/>
</dbReference>
<dbReference type="Pfam" id="PF05730">
    <property type="entry name" value="CFEM"/>
    <property type="match status" value="1"/>
</dbReference>
<evidence type="ECO:0000259" key="18">
    <source>
        <dbReference type="PROSITE" id="PS52012"/>
    </source>
</evidence>
<keyword evidence="9 17" id="KW-0732">Signal</keyword>
<keyword evidence="10 15" id="KW-0408">Iron</keyword>
<protein>
    <recommendedName>
        <fullName evidence="18">CFEM domain-containing protein</fullName>
    </recommendedName>
</protein>
<comment type="similarity">
    <text evidence="3">Belongs to the RBT5 family.</text>
</comment>
<organism evidence="19 20">
    <name type="scientific">Fusarium piperis</name>
    <dbReference type="NCBI Taxonomy" id="1435070"/>
    <lineage>
        <taxon>Eukaryota</taxon>
        <taxon>Fungi</taxon>
        <taxon>Dikarya</taxon>
        <taxon>Ascomycota</taxon>
        <taxon>Pezizomycotina</taxon>
        <taxon>Sordariomycetes</taxon>
        <taxon>Hypocreomycetidae</taxon>
        <taxon>Hypocreales</taxon>
        <taxon>Nectriaceae</taxon>
        <taxon>Fusarium</taxon>
        <taxon>Fusarium solani species complex</taxon>
    </lineage>
</organism>
<keyword evidence="14" id="KW-0449">Lipoprotein</keyword>
<feature type="region of interest" description="Disordered" evidence="16">
    <location>
        <begin position="101"/>
        <end position="135"/>
    </location>
</feature>
<feature type="binding site" description="axial binding residue" evidence="15">
    <location>
        <position position="47"/>
    </location>
    <ligand>
        <name>heme</name>
        <dbReference type="ChEBI" id="CHEBI:30413"/>
    </ligand>
    <ligandPart>
        <name>Fe</name>
        <dbReference type="ChEBI" id="CHEBI:18248"/>
    </ligandPart>
</feature>
<feature type="disulfide bond" evidence="15">
    <location>
        <begin position="43"/>
        <end position="50"/>
    </location>
</feature>
<evidence type="ECO:0000256" key="3">
    <source>
        <dbReference type="ARBA" id="ARBA00010031"/>
    </source>
</evidence>